<dbReference type="PANTHER" id="PTHR34135:SF2">
    <property type="entry name" value="LYSOZYME"/>
    <property type="match status" value="1"/>
</dbReference>
<dbReference type="SMART" id="SM00641">
    <property type="entry name" value="Glyco_25"/>
    <property type="match status" value="1"/>
</dbReference>
<evidence type="ECO:0000256" key="4">
    <source>
        <dbReference type="SAM" id="MobiDB-lite"/>
    </source>
</evidence>
<dbReference type="SUPFAM" id="SSF51445">
    <property type="entry name" value="(Trans)glycosidases"/>
    <property type="match status" value="1"/>
</dbReference>
<feature type="region of interest" description="Disordered" evidence="4">
    <location>
        <begin position="257"/>
        <end position="276"/>
    </location>
</feature>
<dbReference type="EMBL" id="AP028055">
    <property type="protein sequence ID" value="BEG98196.1"/>
    <property type="molecule type" value="Genomic_DNA"/>
</dbReference>
<evidence type="ECO:0000313" key="6">
    <source>
        <dbReference type="Proteomes" id="UP001496674"/>
    </source>
</evidence>
<keyword evidence="3" id="KW-0326">Glycosidase</keyword>
<evidence type="ECO:0000256" key="3">
    <source>
        <dbReference type="ARBA" id="ARBA00023295"/>
    </source>
</evidence>
<sequence>MKKYLSLILSVIFLLFSSNVDARKKRHRHRRVAKKHVRVVDVAPVVPRIVEGICGIDVSHYQGTIDWDKVVHYENNPIKFVYIKATEGSTIKDECYERNITLAKQKGLLVGSYHYFTTRSSAEEQFENFKQTASKDSQDLIPVVDIEECRYWTEDIFHKNLQVFLNEVEAHYGKKPVIYTMPSFYNKYLLDKYKDYKIFIAQYGDGNPELKDGSNWHIWQFTRRGRIEGIRGNVDVNAINPQCDHKEILLYHNEPNANQSVEKREEAPNPVPVPVS</sequence>
<gene>
    <name evidence="5" type="ORF">BSYN_04610</name>
</gene>
<evidence type="ECO:0008006" key="7">
    <source>
        <dbReference type="Google" id="ProtNLM"/>
    </source>
</evidence>
<dbReference type="InterPro" id="IPR018077">
    <property type="entry name" value="Glyco_hydro_fam25_subgr"/>
</dbReference>
<keyword evidence="6" id="KW-1185">Reference proteome</keyword>
<evidence type="ECO:0000313" key="5">
    <source>
        <dbReference type="EMBL" id="BEG98196.1"/>
    </source>
</evidence>
<dbReference type="RefSeq" id="WP_353332945.1">
    <property type="nucleotide sequence ID" value="NZ_AP028055.1"/>
</dbReference>
<dbReference type="Proteomes" id="UP001496674">
    <property type="component" value="Chromosome"/>
</dbReference>
<comment type="similarity">
    <text evidence="1">Belongs to the glycosyl hydrolase 25 family.</text>
</comment>
<name>A0ABM8I7W6_9BACE</name>
<reference evidence="5 6" key="1">
    <citation type="submission" date="2023-04" db="EMBL/GenBank/DDBJ databases">
        <title>Draft genome sequence of acteroides sedimenti strain YN3PY1.</title>
        <authorList>
            <person name="Yoshida N."/>
        </authorList>
    </citation>
    <scope>NUCLEOTIDE SEQUENCE [LARGE SCALE GENOMIC DNA]</scope>
    <source>
        <strain evidence="5 6">YN3PY1</strain>
    </source>
</reference>
<organism evidence="5 6">
    <name type="scientific">Bacteroides sedimenti</name>
    <dbReference type="NCBI Taxonomy" id="2136147"/>
    <lineage>
        <taxon>Bacteria</taxon>
        <taxon>Pseudomonadati</taxon>
        <taxon>Bacteroidota</taxon>
        <taxon>Bacteroidia</taxon>
        <taxon>Bacteroidales</taxon>
        <taxon>Bacteroidaceae</taxon>
        <taxon>Bacteroides</taxon>
    </lineage>
</organism>
<dbReference type="InterPro" id="IPR017853">
    <property type="entry name" value="GH"/>
</dbReference>
<dbReference type="InterPro" id="IPR002053">
    <property type="entry name" value="Glyco_hydro_25"/>
</dbReference>
<evidence type="ECO:0000256" key="1">
    <source>
        <dbReference type="ARBA" id="ARBA00010646"/>
    </source>
</evidence>
<accession>A0ABM8I7W6</accession>
<dbReference type="PROSITE" id="PS51904">
    <property type="entry name" value="GLYCOSYL_HYDROL_F25_2"/>
    <property type="match status" value="1"/>
</dbReference>
<dbReference type="Gene3D" id="3.20.20.80">
    <property type="entry name" value="Glycosidases"/>
    <property type="match status" value="1"/>
</dbReference>
<evidence type="ECO:0000256" key="2">
    <source>
        <dbReference type="ARBA" id="ARBA00022801"/>
    </source>
</evidence>
<keyword evidence="2" id="KW-0378">Hydrolase</keyword>
<dbReference type="Pfam" id="PF01183">
    <property type="entry name" value="Glyco_hydro_25"/>
    <property type="match status" value="1"/>
</dbReference>
<dbReference type="PANTHER" id="PTHR34135">
    <property type="entry name" value="LYSOZYME"/>
    <property type="match status" value="1"/>
</dbReference>
<protein>
    <recommendedName>
        <fullName evidence="7">Glycosyl hydrolase family 25</fullName>
    </recommendedName>
</protein>
<proteinExistence type="inferred from homology"/>